<dbReference type="Pfam" id="PF11799">
    <property type="entry name" value="IMS_C"/>
    <property type="match status" value="1"/>
</dbReference>
<comment type="function">
    <text evidence="5">Poorly processive, error-prone DNA polymerase involved in untargeted mutagenesis. Copies undamaged DNA at stalled replication forks, which arise in vivo from mismatched or misaligned primer ends. These misaligned primers can be extended by PolIV. Exhibits no 3'-5' exonuclease (proofreading) activity. May be involved in translesional synthesis, in conjunction with the beta clamp from PolIII.</text>
</comment>
<dbReference type="Gene3D" id="3.30.70.270">
    <property type="match status" value="1"/>
</dbReference>
<dbReference type="SUPFAM" id="SSF56672">
    <property type="entry name" value="DNA/RNA polymerases"/>
    <property type="match status" value="1"/>
</dbReference>
<organism evidence="9 10">
    <name type="scientific">Roseicitreum antarcticum</name>
    <dbReference type="NCBI Taxonomy" id="564137"/>
    <lineage>
        <taxon>Bacteria</taxon>
        <taxon>Pseudomonadati</taxon>
        <taxon>Pseudomonadota</taxon>
        <taxon>Alphaproteobacteria</taxon>
        <taxon>Rhodobacterales</taxon>
        <taxon>Paracoccaceae</taxon>
        <taxon>Roseicitreum</taxon>
    </lineage>
</organism>
<feature type="domain" description="UmuC" evidence="7">
    <location>
        <begin position="26"/>
        <end position="150"/>
    </location>
</feature>
<sequence>MPRRLLSLWLPHLASDRVLRRQAVPGPFVVVATAGAAERVHCLNAAATQLGLRRGMALTDARAMCPDLITRPHEAEAQGQTLDALRRWALRYAPWVARDGDDGLMLDITGAAHLMGGESAMAEEMTARLGRAGLAGRCGLADTKGAAWALARLQATADTPAIAAPGQSMHALGPLPLAALRLEDDTCAALDRMGLRLVRDLTQLPRATLARRFGQQVLLRLDQAMGAAAEPVDPEPARQHFGTRLTLPEPIGLQSDLRAGLARLLHRLCDTLAKAELGARRLRLDLARVDGSAIQAEIGLARPMHDVPAILLLFDRAIESIDAGFGIEQMRLTAPLTDPLPARQIHAGHGMGGYHTGAGGSVAGNDGADTEGLADLLTRLGNRIGFDNLQRFLPAESHIPERSFLIASAVHADMPDEWPTGHERPLHLFPPEPLDCTGPQPPHRFRWRRQVLTTTAAQGPERLTPEWWLDDPAWRNGLRDYWRVETAQGLRLWMFHTPQAGGWAVHGVFA</sequence>
<dbReference type="Proteomes" id="UP000198539">
    <property type="component" value="Unassembled WGS sequence"/>
</dbReference>
<dbReference type="Pfam" id="PF00817">
    <property type="entry name" value="IMS"/>
    <property type="match status" value="1"/>
</dbReference>
<evidence type="ECO:0000256" key="6">
    <source>
        <dbReference type="ARBA" id="ARBA00049244"/>
    </source>
</evidence>
<evidence type="ECO:0000259" key="7">
    <source>
        <dbReference type="Pfam" id="PF00817"/>
    </source>
</evidence>
<gene>
    <name evidence="9" type="ORF">SAMN04488238_101131</name>
</gene>
<dbReference type="EMBL" id="FNOM01000001">
    <property type="protein sequence ID" value="SDW11746.1"/>
    <property type="molecule type" value="Genomic_DNA"/>
</dbReference>
<dbReference type="RefSeq" id="WP_092885305.1">
    <property type="nucleotide sequence ID" value="NZ_CP061498.1"/>
</dbReference>
<reference evidence="9 10" key="1">
    <citation type="submission" date="2016-10" db="EMBL/GenBank/DDBJ databases">
        <authorList>
            <person name="de Groot N.N."/>
        </authorList>
    </citation>
    <scope>NUCLEOTIDE SEQUENCE [LARGE SCALE GENOMIC DNA]</scope>
    <source>
        <strain evidence="9 10">CGMCC 1.8894</strain>
    </source>
</reference>
<dbReference type="InterPro" id="IPR001126">
    <property type="entry name" value="UmuC"/>
</dbReference>
<evidence type="ECO:0000256" key="1">
    <source>
        <dbReference type="ARBA" id="ARBA00010945"/>
    </source>
</evidence>
<protein>
    <recommendedName>
        <fullName evidence="3">DNA-directed DNA polymerase</fullName>
        <ecNumber evidence="3">2.7.7.7</ecNumber>
    </recommendedName>
</protein>
<evidence type="ECO:0000256" key="5">
    <source>
        <dbReference type="ARBA" id="ARBA00025589"/>
    </source>
</evidence>
<evidence type="ECO:0000256" key="3">
    <source>
        <dbReference type="ARBA" id="ARBA00012417"/>
    </source>
</evidence>
<feature type="domain" description="DNA polymerase Y-family little finger" evidence="8">
    <location>
        <begin position="239"/>
        <end position="327"/>
    </location>
</feature>
<name>A0A1H2QX38_9RHOB</name>
<keyword evidence="10" id="KW-1185">Reference proteome</keyword>
<dbReference type="OrthoDB" id="9788640at2"/>
<comment type="similarity">
    <text evidence="1">Belongs to the DNA polymerase type-Y family.</text>
</comment>
<dbReference type="GO" id="GO:0006281">
    <property type="term" value="P:DNA repair"/>
    <property type="evidence" value="ECO:0007669"/>
    <property type="project" value="InterPro"/>
</dbReference>
<dbReference type="STRING" id="564137.SAMN04488238_101131"/>
<evidence type="ECO:0000259" key="8">
    <source>
        <dbReference type="Pfam" id="PF11799"/>
    </source>
</evidence>
<dbReference type="Gene3D" id="3.40.1170.60">
    <property type="match status" value="1"/>
</dbReference>
<dbReference type="AlphaFoldDB" id="A0A1H2QX38"/>
<comment type="subunit">
    <text evidence="2">Monomer.</text>
</comment>
<dbReference type="InterPro" id="IPR017961">
    <property type="entry name" value="DNA_pol_Y-fam_little_finger"/>
</dbReference>
<evidence type="ECO:0000256" key="4">
    <source>
        <dbReference type="ARBA" id="ARBA00022763"/>
    </source>
</evidence>
<dbReference type="EC" id="2.7.7.7" evidence="3"/>
<dbReference type="InterPro" id="IPR043502">
    <property type="entry name" value="DNA/RNA_pol_sf"/>
</dbReference>
<evidence type="ECO:0000256" key="2">
    <source>
        <dbReference type="ARBA" id="ARBA00011245"/>
    </source>
</evidence>
<accession>A0A1H2QX38</accession>
<keyword evidence="4" id="KW-0227">DNA damage</keyword>
<dbReference type="GO" id="GO:0003684">
    <property type="term" value="F:damaged DNA binding"/>
    <property type="evidence" value="ECO:0007669"/>
    <property type="project" value="InterPro"/>
</dbReference>
<proteinExistence type="inferred from homology"/>
<dbReference type="PANTHER" id="PTHR35369:SF2">
    <property type="entry name" value="BLR3025 PROTEIN"/>
    <property type="match status" value="1"/>
</dbReference>
<evidence type="ECO:0000313" key="9">
    <source>
        <dbReference type="EMBL" id="SDW11746.1"/>
    </source>
</evidence>
<dbReference type="InterPro" id="IPR050356">
    <property type="entry name" value="SulA_CellDiv_inhibitor"/>
</dbReference>
<comment type="catalytic activity">
    <reaction evidence="6">
        <text>DNA(n) + a 2'-deoxyribonucleoside 5'-triphosphate = DNA(n+1) + diphosphate</text>
        <dbReference type="Rhea" id="RHEA:22508"/>
        <dbReference type="Rhea" id="RHEA-COMP:17339"/>
        <dbReference type="Rhea" id="RHEA-COMP:17340"/>
        <dbReference type="ChEBI" id="CHEBI:33019"/>
        <dbReference type="ChEBI" id="CHEBI:61560"/>
        <dbReference type="ChEBI" id="CHEBI:173112"/>
        <dbReference type="EC" id="2.7.7.7"/>
    </reaction>
</comment>
<dbReference type="CDD" id="cd03468">
    <property type="entry name" value="PolY_like"/>
    <property type="match status" value="1"/>
</dbReference>
<dbReference type="InterPro" id="IPR043128">
    <property type="entry name" value="Rev_trsase/Diguanyl_cyclase"/>
</dbReference>
<dbReference type="PANTHER" id="PTHR35369">
    <property type="entry name" value="BLR3025 PROTEIN-RELATED"/>
    <property type="match status" value="1"/>
</dbReference>
<evidence type="ECO:0000313" key="10">
    <source>
        <dbReference type="Proteomes" id="UP000198539"/>
    </source>
</evidence>